<evidence type="ECO:0000313" key="3">
    <source>
        <dbReference type="Proteomes" id="UP000777482"/>
    </source>
</evidence>
<evidence type="ECO:0000313" key="2">
    <source>
        <dbReference type="EMBL" id="KAG0662811.1"/>
    </source>
</evidence>
<comment type="caution">
    <text evidence="2">The sequence shown here is derived from an EMBL/GenBank/DDBJ whole genome shotgun (WGS) entry which is preliminary data.</text>
</comment>
<name>A0A9P6W545_RHOMI</name>
<evidence type="ECO:0000256" key="1">
    <source>
        <dbReference type="SAM" id="MobiDB-lite"/>
    </source>
</evidence>
<gene>
    <name evidence="2" type="ORF">C6P46_003124</name>
</gene>
<proteinExistence type="predicted"/>
<feature type="region of interest" description="Disordered" evidence="1">
    <location>
        <begin position="174"/>
        <end position="213"/>
    </location>
</feature>
<feature type="compositionally biased region" description="Basic and acidic residues" evidence="1">
    <location>
        <begin position="68"/>
        <end position="86"/>
    </location>
</feature>
<dbReference type="Proteomes" id="UP000777482">
    <property type="component" value="Unassembled WGS sequence"/>
</dbReference>
<feature type="compositionally biased region" description="Low complexity" evidence="1">
    <location>
        <begin position="90"/>
        <end position="101"/>
    </location>
</feature>
<dbReference type="AlphaFoldDB" id="A0A9P6W545"/>
<feature type="region of interest" description="Disordered" evidence="1">
    <location>
        <begin position="1"/>
        <end position="111"/>
    </location>
</feature>
<protein>
    <submittedName>
        <fullName evidence="2">Uncharacterized protein</fullName>
    </submittedName>
</protein>
<organism evidence="2 3">
    <name type="scientific">Rhodotorula mucilaginosa</name>
    <name type="common">Yeast</name>
    <name type="synonym">Rhodotorula rubra</name>
    <dbReference type="NCBI Taxonomy" id="5537"/>
    <lineage>
        <taxon>Eukaryota</taxon>
        <taxon>Fungi</taxon>
        <taxon>Dikarya</taxon>
        <taxon>Basidiomycota</taxon>
        <taxon>Pucciniomycotina</taxon>
        <taxon>Microbotryomycetes</taxon>
        <taxon>Sporidiobolales</taxon>
        <taxon>Sporidiobolaceae</taxon>
        <taxon>Rhodotorula</taxon>
    </lineage>
</organism>
<feature type="compositionally biased region" description="Basic residues" evidence="1">
    <location>
        <begin position="202"/>
        <end position="213"/>
    </location>
</feature>
<accession>A0A9P6W545</accession>
<reference evidence="2 3" key="1">
    <citation type="submission" date="2020-11" db="EMBL/GenBank/DDBJ databases">
        <title>Kefir isolates.</title>
        <authorList>
            <person name="Marcisauskas S."/>
            <person name="Kim Y."/>
            <person name="Blasche S."/>
        </authorList>
    </citation>
    <scope>NUCLEOTIDE SEQUENCE [LARGE SCALE GENOMIC DNA]</scope>
    <source>
        <strain evidence="2 3">KR</strain>
    </source>
</reference>
<keyword evidence="3" id="KW-1185">Reference proteome</keyword>
<feature type="compositionally biased region" description="Low complexity" evidence="1">
    <location>
        <begin position="1"/>
        <end position="22"/>
    </location>
</feature>
<dbReference type="EMBL" id="PUHQ01000024">
    <property type="protein sequence ID" value="KAG0662811.1"/>
    <property type="molecule type" value="Genomic_DNA"/>
</dbReference>
<dbReference type="OrthoDB" id="2536167at2759"/>
<sequence>MVRPTASAAMSATRTASASSASVPRYRNPALTSRLPPPKLPLFRSVVAHPPAPWATQQQQPESATSEALKKDAKGKGKGKADKEPWVAEAATSSASSSTPAPSRPLVGPSQILYSTAPRPLIPLTSSPFNHKLWNPPAPDSAHRGVLEKDESGRMARFEAMFGDAFGTAETVGAGEGDKSLMEGDGTGRALGQVVGKEHLQKAKRVKPSKGRR</sequence>